<proteinExistence type="predicted"/>
<dbReference type="KEGG" id="xop:PXO_03316"/>
<reference evidence="1 2" key="1">
    <citation type="journal article" date="2008" name="BMC Genomics">
        <title>Genome sequence and rapid evolution of the rice pathogen Xanthomonas oryzae pv. oryzae PXO99A.</title>
        <authorList>
            <person name="Salzberg S.L."/>
            <person name="Sommer D.D."/>
            <person name="Schatz M.C."/>
            <person name="Phillippy A.M."/>
            <person name="Rabinowicz P.D."/>
            <person name="Tsuge S."/>
            <person name="Furutani A."/>
            <person name="Ochiai H."/>
            <person name="Delcher A.L."/>
            <person name="Kelley D."/>
            <person name="Madupu R."/>
            <person name="Puiu D."/>
            <person name="Radune D."/>
            <person name="Shumway M."/>
            <person name="Trapnell C."/>
            <person name="Aparna G."/>
            <person name="Jha G."/>
            <person name="Pandey A."/>
            <person name="Patil P.B."/>
            <person name="Ishihara H."/>
            <person name="Meyer D.F."/>
            <person name="Szurek B."/>
            <person name="Verdier V."/>
            <person name="Koebnik R."/>
            <person name="Dow J.M."/>
            <person name="Ryan R.P."/>
            <person name="Hirata H."/>
            <person name="Tsuyumu S."/>
            <person name="Won Lee S."/>
            <person name="Seo Y.S."/>
            <person name="Sriariyanum M."/>
            <person name="Ronald P.C."/>
            <person name="Sonti R.V."/>
            <person name="Van Sluys M.A."/>
            <person name="Leach J.E."/>
            <person name="White F.F."/>
            <person name="Bogdanove A.J."/>
        </authorList>
    </citation>
    <scope>NUCLEOTIDE SEQUENCE [LARGE SCALE GENOMIC DNA]</scope>
    <source>
        <strain evidence="1 2">PXO99A</strain>
    </source>
</reference>
<sequence>MAKQDSTTYCARSAGKRYRARRQLSVRQRRLTPGTPLFQLVRDHLVLWRWSPQQIAAKLSHMYPDDPAQRVSH</sequence>
<gene>
    <name evidence="1" type="ordered locus">PXO_03316</name>
</gene>
<dbReference type="eggNOG" id="COG2826">
    <property type="taxonomic scope" value="Bacteria"/>
</dbReference>
<protein>
    <submittedName>
        <fullName evidence="1">Transposase</fullName>
    </submittedName>
</protein>
<dbReference type="AlphaFoldDB" id="A0A0K0GFH9"/>
<name>A0A0K0GFH9_XANOP</name>
<organism evidence="1 2">
    <name type="scientific">Xanthomonas oryzae pv. oryzae (strain PXO99A)</name>
    <dbReference type="NCBI Taxonomy" id="360094"/>
    <lineage>
        <taxon>Bacteria</taxon>
        <taxon>Pseudomonadati</taxon>
        <taxon>Pseudomonadota</taxon>
        <taxon>Gammaproteobacteria</taxon>
        <taxon>Lysobacterales</taxon>
        <taxon>Lysobacteraceae</taxon>
        <taxon>Xanthomonas</taxon>
    </lineage>
</organism>
<accession>A0A0K0GFH9</accession>
<evidence type="ECO:0000313" key="2">
    <source>
        <dbReference type="Proteomes" id="UP000001740"/>
    </source>
</evidence>
<dbReference type="Proteomes" id="UP000001740">
    <property type="component" value="Chromosome"/>
</dbReference>
<dbReference type="HOGENOM" id="CLU_177885_0_0_6"/>
<evidence type="ECO:0000313" key="1">
    <source>
        <dbReference type="EMBL" id="ACD56841.1"/>
    </source>
</evidence>
<dbReference type="EMBL" id="CP000967">
    <property type="protein sequence ID" value="ACD56841.1"/>
    <property type="molecule type" value="Genomic_DNA"/>
</dbReference>